<evidence type="ECO:0000313" key="2">
    <source>
        <dbReference type="EMBL" id="GIF90339.1"/>
    </source>
</evidence>
<protein>
    <recommendedName>
        <fullName evidence="1">Alpha fucosidase A-like C-terminal domain-containing protein</fullName>
    </recommendedName>
</protein>
<dbReference type="EMBL" id="BONG01000022">
    <property type="protein sequence ID" value="GIF90339.1"/>
    <property type="molecule type" value="Genomic_DNA"/>
</dbReference>
<dbReference type="InterPro" id="IPR013780">
    <property type="entry name" value="Glyco_hydro_b"/>
</dbReference>
<dbReference type="Pfam" id="PF21307">
    <property type="entry name" value="Glyco_hydro_95_C"/>
    <property type="match status" value="1"/>
</dbReference>
<dbReference type="Proteomes" id="UP000619293">
    <property type="component" value="Unassembled WGS sequence"/>
</dbReference>
<comment type="caution">
    <text evidence="2">The sequence shown here is derived from an EMBL/GenBank/DDBJ whole genome shotgun (WGS) entry which is preliminary data.</text>
</comment>
<dbReference type="AlphaFoldDB" id="A0A8J3K8B6"/>
<proteinExistence type="predicted"/>
<keyword evidence="3" id="KW-1185">Reference proteome</keyword>
<dbReference type="RefSeq" id="WP_191842847.1">
    <property type="nucleotide sequence ID" value="NZ_BAAALB010000028.1"/>
</dbReference>
<accession>A0A8J3K8B6</accession>
<organism evidence="2 3">
    <name type="scientific">Catellatospora chokoriensis</name>
    <dbReference type="NCBI Taxonomy" id="310353"/>
    <lineage>
        <taxon>Bacteria</taxon>
        <taxon>Bacillati</taxon>
        <taxon>Actinomycetota</taxon>
        <taxon>Actinomycetes</taxon>
        <taxon>Micromonosporales</taxon>
        <taxon>Micromonosporaceae</taxon>
        <taxon>Catellatospora</taxon>
    </lineage>
</organism>
<gene>
    <name evidence="2" type="ORF">Cch02nite_37830</name>
</gene>
<sequence length="80" mass="8483">MASRILPALPAGWTSGKARALRVRGGDAVDLDWLDRVLSTVVLHALATREVSVEVPGDGQVRIRRRVSLQAGATVTVVAP</sequence>
<reference evidence="2 3" key="1">
    <citation type="submission" date="2021-01" db="EMBL/GenBank/DDBJ databases">
        <title>Whole genome shotgun sequence of Catellatospora chokoriensis NBRC 107358.</title>
        <authorList>
            <person name="Komaki H."/>
            <person name="Tamura T."/>
        </authorList>
    </citation>
    <scope>NUCLEOTIDE SEQUENCE [LARGE SCALE GENOMIC DNA]</scope>
    <source>
        <strain evidence="2 3">NBRC 107358</strain>
    </source>
</reference>
<name>A0A8J3K8B6_9ACTN</name>
<evidence type="ECO:0000259" key="1">
    <source>
        <dbReference type="Pfam" id="PF21307"/>
    </source>
</evidence>
<evidence type="ECO:0000313" key="3">
    <source>
        <dbReference type="Proteomes" id="UP000619293"/>
    </source>
</evidence>
<dbReference type="InterPro" id="IPR049053">
    <property type="entry name" value="AFCA-like_C"/>
</dbReference>
<feature type="domain" description="Alpha fucosidase A-like C-terminal" evidence="1">
    <location>
        <begin position="4"/>
        <end position="64"/>
    </location>
</feature>
<dbReference type="Gene3D" id="2.60.40.1180">
    <property type="entry name" value="Golgi alpha-mannosidase II"/>
    <property type="match status" value="1"/>
</dbReference>